<protein>
    <submittedName>
        <fullName evidence="1">Uncharacterized protein</fullName>
    </submittedName>
</protein>
<proteinExistence type="predicted"/>
<reference evidence="2" key="1">
    <citation type="submission" date="2023-09" db="EMBL/GenBank/DDBJ databases">
        <authorList>
            <person name="Zhang C."/>
        </authorList>
    </citation>
    <scope>NUCLEOTIDE SEQUENCE [LARGE SCALE GENOMIC DNA]</scope>
    <source>
        <strain evidence="2">SQ149</strain>
    </source>
</reference>
<keyword evidence="2" id="KW-1185">Reference proteome</keyword>
<name>A0ABY9TRL0_9GAMM</name>
<accession>A0ABY9TRL0</accession>
<dbReference type="RefSeq" id="WP_348390581.1">
    <property type="nucleotide sequence ID" value="NZ_CP134145.1"/>
</dbReference>
<dbReference type="SUPFAM" id="SSF46785">
    <property type="entry name" value="Winged helix' DNA-binding domain"/>
    <property type="match status" value="1"/>
</dbReference>
<dbReference type="Gene3D" id="1.10.10.10">
    <property type="entry name" value="Winged helix-like DNA-binding domain superfamily/Winged helix DNA-binding domain"/>
    <property type="match status" value="1"/>
</dbReference>
<sequence length="284" mass="32550">MNNKKNTEYKGLWIPKTLLAYNEWPLAQRLIFADLVSLSEAVDKIFKSNKGFAAQLGINVRTVDRALSDLEAKGLISRTTKYIHSKGGRERVIYLNPNKVKLFLNRLETKCPEPYRHFVSSSIDKMAQVNNIKERTLSKEQEHRSQHRLSSVASVNIIRQAQVLSEITTNLLGHGVSKGDIEFAIKLYETAHKWSLDVANVNIGPTPNDSIIETLSALDDFMYNFDSMNDFVKYLQFRYEERNVARKSKQVNLSWFLASNTENLIEDEPFGTRVRADAIEMSQF</sequence>
<dbReference type="EMBL" id="CP134145">
    <property type="protein sequence ID" value="WNC71447.1"/>
    <property type="molecule type" value="Genomic_DNA"/>
</dbReference>
<gene>
    <name evidence="1" type="ORF">RGQ13_15140</name>
</gene>
<organism evidence="1 2">
    <name type="scientific">Thalassotalea psychrophila</name>
    <dbReference type="NCBI Taxonomy" id="3065647"/>
    <lineage>
        <taxon>Bacteria</taxon>
        <taxon>Pseudomonadati</taxon>
        <taxon>Pseudomonadota</taxon>
        <taxon>Gammaproteobacteria</taxon>
        <taxon>Alteromonadales</taxon>
        <taxon>Colwelliaceae</taxon>
        <taxon>Thalassotalea</taxon>
    </lineage>
</organism>
<evidence type="ECO:0000313" key="1">
    <source>
        <dbReference type="EMBL" id="WNC71447.1"/>
    </source>
</evidence>
<dbReference type="Proteomes" id="UP001258994">
    <property type="component" value="Chromosome"/>
</dbReference>
<dbReference type="InterPro" id="IPR036390">
    <property type="entry name" value="WH_DNA-bd_sf"/>
</dbReference>
<evidence type="ECO:0000313" key="2">
    <source>
        <dbReference type="Proteomes" id="UP001258994"/>
    </source>
</evidence>
<dbReference type="InterPro" id="IPR036388">
    <property type="entry name" value="WH-like_DNA-bd_sf"/>
</dbReference>